<gene>
    <name evidence="2" type="ORF">GAGA_0514</name>
</gene>
<accession>A0ABQ0I219</accession>
<keyword evidence="1" id="KW-1133">Transmembrane helix</keyword>
<feature type="transmembrane region" description="Helical" evidence="1">
    <location>
        <begin position="12"/>
        <end position="35"/>
    </location>
</feature>
<dbReference type="Proteomes" id="UP000008372">
    <property type="component" value="Unassembled WGS sequence"/>
</dbReference>
<comment type="caution">
    <text evidence="2">The sequence shown here is derived from an EMBL/GenBank/DDBJ whole genome shotgun (WGS) entry which is preliminary data.</text>
</comment>
<name>A0ABQ0I219_9ALTE</name>
<dbReference type="EMBL" id="BAEK01000008">
    <property type="protein sequence ID" value="GAC03379.1"/>
    <property type="molecule type" value="Genomic_DNA"/>
</dbReference>
<reference evidence="2 3" key="1">
    <citation type="journal article" date="2014" name="Environ. Microbiol.">
        <title>Comparative genomics of the marine bacterial genus Glaciecola reveals the high degree of genomic diversity and genomic characteristic for cold adaptation.</title>
        <authorList>
            <person name="Qin Q.L."/>
            <person name="Xie B.B."/>
            <person name="Yu Y."/>
            <person name="Shu Y.L."/>
            <person name="Rong J.C."/>
            <person name="Zhang Y.J."/>
            <person name="Zhao D.L."/>
            <person name="Chen X.L."/>
            <person name="Zhang X.Y."/>
            <person name="Chen B."/>
            <person name="Zhou B.C."/>
            <person name="Zhang Y.Z."/>
        </authorList>
    </citation>
    <scope>NUCLEOTIDE SEQUENCE [LARGE SCALE GENOMIC DNA]</scope>
    <source>
        <strain evidence="2 3">NO2</strain>
    </source>
</reference>
<keyword evidence="1" id="KW-0812">Transmembrane</keyword>
<sequence>MGVNNLPKNTVLIIIKLILLILSKAYAFFIFKFALKL</sequence>
<evidence type="ECO:0000313" key="3">
    <source>
        <dbReference type="Proteomes" id="UP000008372"/>
    </source>
</evidence>
<keyword evidence="1" id="KW-0472">Membrane</keyword>
<evidence type="ECO:0000313" key="2">
    <source>
        <dbReference type="EMBL" id="GAC03379.1"/>
    </source>
</evidence>
<protein>
    <submittedName>
        <fullName evidence="2">Uncharacterized protein</fullName>
    </submittedName>
</protein>
<keyword evidence="3" id="KW-1185">Reference proteome</keyword>
<evidence type="ECO:0000256" key="1">
    <source>
        <dbReference type="SAM" id="Phobius"/>
    </source>
</evidence>
<organism evidence="2 3">
    <name type="scientific">Paraglaciecola agarilytica NO2</name>
    <dbReference type="NCBI Taxonomy" id="1125747"/>
    <lineage>
        <taxon>Bacteria</taxon>
        <taxon>Pseudomonadati</taxon>
        <taxon>Pseudomonadota</taxon>
        <taxon>Gammaproteobacteria</taxon>
        <taxon>Alteromonadales</taxon>
        <taxon>Alteromonadaceae</taxon>
        <taxon>Paraglaciecola</taxon>
    </lineage>
</organism>
<proteinExistence type="predicted"/>